<organism evidence="1 2">
    <name type="scientific">Streptomyces bottropensis ATCC 25435</name>
    <dbReference type="NCBI Taxonomy" id="1054862"/>
    <lineage>
        <taxon>Bacteria</taxon>
        <taxon>Bacillati</taxon>
        <taxon>Actinomycetota</taxon>
        <taxon>Actinomycetes</taxon>
        <taxon>Kitasatosporales</taxon>
        <taxon>Streptomycetaceae</taxon>
        <taxon>Streptomyces</taxon>
    </lineage>
</organism>
<dbReference type="AlphaFoldDB" id="M3EMF9"/>
<proteinExistence type="predicted"/>
<accession>M3EMF9</accession>
<evidence type="ECO:0000313" key="2">
    <source>
        <dbReference type="Proteomes" id="UP000030760"/>
    </source>
</evidence>
<reference evidence="2" key="1">
    <citation type="journal article" date="2013" name="Genome Announc.">
        <title>Draft Genome Sequence of Streptomyces bottropensis ATCC 25435, a Bottromycin-Producing Actinomycete.</title>
        <authorList>
            <person name="Zhang H."/>
            <person name="Zhou W."/>
            <person name="Zhuang Y."/>
            <person name="Liang X."/>
            <person name="Liu T."/>
        </authorList>
    </citation>
    <scope>NUCLEOTIDE SEQUENCE [LARGE SCALE GENOMIC DNA]</scope>
    <source>
        <strain evidence="2">ATCC 25435</strain>
    </source>
</reference>
<protein>
    <submittedName>
        <fullName evidence="1">Uncharacterized protein</fullName>
    </submittedName>
</protein>
<dbReference type="EMBL" id="KB405056">
    <property type="protein sequence ID" value="EMF57646.1"/>
    <property type="molecule type" value="Genomic_DNA"/>
</dbReference>
<evidence type="ECO:0000313" key="1">
    <source>
        <dbReference type="EMBL" id="EMF57646.1"/>
    </source>
</evidence>
<gene>
    <name evidence="1" type="ORF">SBD_0318</name>
</gene>
<sequence>MPSDADGHIVVIEPVVRDVRCRRTSLWTRGGALAPVAPGPRRNCYTIRRS</sequence>
<name>M3EMF9_9ACTN</name>
<dbReference type="Proteomes" id="UP000030760">
    <property type="component" value="Unassembled WGS sequence"/>
</dbReference>